<dbReference type="PANTHER" id="PTHR33375">
    <property type="entry name" value="CHROMOSOME-PARTITIONING PROTEIN PARB-RELATED"/>
    <property type="match status" value="1"/>
</dbReference>
<evidence type="ECO:0000256" key="2">
    <source>
        <dbReference type="SAM" id="MobiDB-lite"/>
    </source>
</evidence>
<sequence>MKSPLSLYFRHFVNSSKLSQSKGGKAATVKDKEEAPAAPAPEQPPQPRDATHAEKEEIVYLNLSELFPFKDHPFGVRDDAEMKGLVESVKDNGLHQPALVRPREGGGYEIIAGHRRQRASELAGFANMPCIVRNMTDDEAILSCLFQIVDFRPLFLRLLRMFLSFMPLSLTTEKKLFCQTHAKEKRCNLQKKIATLSKPFIACNCIVSPLFSDTHICKLFIIFAAACPPDTPADCTRHTS</sequence>
<dbReference type="CDD" id="cd16407">
    <property type="entry name" value="ParB_N_like"/>
    <property type="match status" value="1"/>
</dbReference>
<dbReference type="InterPro" id="IPR004437">
    <property type="entry name" value="ParB/RepB/Spo0J"/>
</dbReference>
<evidence type="ECO:0000256" key="1">
    <source>
        <dbReference type="ARBA" id="ARBA00006295"/>
    </source>
</evidence>
<accession>A0ABM6L5L5</accession>
<keyword evidence="5" id="KW-1185">Reference proteome</keyword>
<dbReference type="InterPro" id="IPR050336">
    <property type="entry name" value="Chromosome_partition/occlusion"/>
</dbReference>
<dbReference type="EMBL" id="CP021422">
    <property type="protein sequence ID" value="ASB40588.1"/>
    <property type="molecule type" value="Genomic_DNA"/>
</dbReference>
<dbReference type="InterPro" id="IPR036086">
    <property type="entry name" value="ParB/Sulfiredoxin_sf"/>
</dbReference>
<dbReference type="NCBIfam" id="TIGR00180">
    <property type="entry name" value="parB_part"/>
    <property type="match status" value="1"/>
</dbReference>
<feature type="domain" description="ParB-like N-terminal" evidence="3">
    <location>
        <begin position="59"/>
        <end position="148"/>
    </location>
</feature>
<proteinExistence type="inferred from homology"/>
<dbReference type="InterPro" id="IPR003115">
    <property type="entry name" value="ParB_N"/>
</dbReference>
<gene>
    <name evidence="4" type="ORF">ADH66_07910</name>
</gene>
<dbReference type="SUPFAM" id="SSF110849">
    <property type="entry name" value="ParB/Sulfiredoxin"/>
    <property type="match status" value="1"/>
</dbReference>
<dbReference type="SMART" id="SM00470">
    <property type="entry name" value="ParB"/>
    <property type="match status" value="1"/>
</dbReference>
<dbReference type="Gene3D" id="3.90.1530.10">
    <property type="entry name" value="Conserved hypothetical protein from pyrococcus furiosus pfu- 392566-001, ParB domain"/>
    <property type="match status" value="1"/>
</dbReference>
<evidence type="ECO:0000259" key="3">
    <source>
        <dbReference type="SMART" id="SM00470"/>
    </source>
</evidence>
<organism evidence="4 5">
    <name type="scientific">Acutalibacter muris</name>
    <dbReference type="NCBI Taxonomy" id="1796620"/>
    <lineage>
        <taxon>Bacteria</taxon>
        <taxon>Bacillati</taxon>
        <taxon>Bacillota</taxon>
        <taxon>Clostridia</taxon>
        <taxon>Eubacteriales</taxon>
        <taxon>Acutalibacteraceae</taxon>
        <taxon>Acutalibacter</taxon>
    </lineage>
</organism>
<dbReference type="Pfam" id="PF02195">
    <property type="entry name" value="ParB_N"/>
    <property type="match status" value="1"/>
</dbReference>
<feature type="compositionally biased region" description="Pro residues" evidence="2">
    <location>
        <begin position="38"/>
        <end position="47"/>
    </location>
</feature>
<reference evidence="5" key="1">
    <citation type="submission" date="2017-05" db="EMBL/GenBank/DDBJ databases">
        <title>Improved OligoMM genomes.</title>
        <authorList>
            <person name="Garzetti D."/>
        </authorList>
    </citation>
    <scope>NUCLEOTIDE SEQUENCE [LARGE SCALE GENOMIC DNA]</scope>
    <source>
        <strain evidence="5">KB18</strain>
    </source>
</reference>
<evidence type="ECO:0000313" key="5">
    <source>
        <dbReference type="Proteomes" id="UP000196710"/>
    </source>
</evidence>
<comment type="similarity">
    <text evidence="1">Belongs to the ParB family.</text>
</comment>
<name>A0ABM6L5L5_9FIRM</name>
<dbReference type="PANTHER" id="PTHR33375:SF1">
    <property type="entry name" value="CHROMOSOME-PARTITIONING PROTEIN PARB-RELATED"/>
    <property type="match status" value="1"/>
</dbReference>
<dbReference type="Proteomes" id="UP000196710">
    <property type="component" value="Chromosome"/>
</dbReference>
<evidence type="ECO:0000313" key="4">
    <source>
        <dbReference type="EMBL" id="ASB40588.1"/>
    </source>
</evidence>
<feature type="region of interest" description="Disordered" evidence="2">
    <location>
        <begin position="18"/>
        <end position="51"/>
    </location>
</feature>
<protein>
    <recommendedName>
        <fullName evidence="3">ParB-like N-terminal domain-containing protein</fullName>
    </recommendedName>
</protein>